<feature type="region of interest" description="Disordered" evidence="6">
    <location>
        <begin position="314"/>
        <end position="372"/>
    </location>
</feature>
<keyword evidence="2" id="KW-1003">Cell membrane</keyword>
<evidence type="ECO:0000256" key="6">
    <source>
        <dbReference type="SAM" id="MobiDB-lite"/>
    </source>
</evidence>
<dbReference type="EMBL" id="CP035758">
    <property type="protein sequence ID" value="QBD82727.1"/>
    <property type="molecule type" value="Genomic_DNA"/>
</dbReference>
<keyword evidence="4 7" id="KW-1133">Transmembrane helix</keyword>
<feature type="transmembrane region" description="Helical" evidence="7">
    <location>
        <begin position="230"/>
        <end position="250"/>
    </location>
</feature>
<evidence type="ECO:0000256" key="3">
    <source>
        <dbReference type="ARBA" id="ARBA00022692"/>
    </source>
</evidence>
<dbReference type="PANTHER" id="PTHR30213">
    <property type="entry name" value="INNER MEMBRANE PROTEIN YHJD"/>
    <property type="match status" value="1"/>
</dbReference>
<dbReference type="Pfam" id="PF03631">
    <property type="entry name" value="Virul_fac_BrkB"/>
    <property type="match status" value="1"/>
</dbReference>
<keyword evidence="5 7" id="KW-0472">Membrane</keyword>
<dbReference type="GO" id="GO:0005886">
    <property type="term" value="C:plasma membrane"/>
    <property type="evidence" value="ECO:0007669"/>
    <property type="project" value="UniProtKB-SubCell"/>
</dbReference>
<feature type="compositionally biased region" description="Basic and acidic residues" evidence="6">
    <location>
        <begin position="340"/>
        <end position="352"/>
    </location>
</feature>
<accession>A0A4P6K3A3</accession>
<evidence type="ECO:0000256" key="2">
    <source>
        <dbReference type="ARBA" id="ARBA00022475"/>
    </source>
</evidence>
<feature type="transmembrane region" description="Helical" evidence="7">
    <location>
        <begin position="151"/>
        <end position="181"/>
    </location>
</feature>
<evidence type="ECO:0000256" key="1">
    <source>
        <dbReference type="ARBA" id="ARBA00004651"/>
    </source>
</evidence>
<protein>
    <submittedName>
        <fullName evidence="8">YihY/virulence factor BrkB family protein</fullName>
    </submittedName>
</protein>
<dbReference type="InterPro" id="IPR017039">
    <property type="entry name" value="Virul_fac_BrkB"/>
</dbReference>
<evidence type="ECO:0000256" key="5">
    <source>
        <dbReference type="ARBA" id="ARBA00023136"/>
    </source>
</evidence>
<dbReference type="Proteomes" id="UP000290365">
    <property type="component" value="Chromosome"/>
</dbReference>
<keyword evidence="9" id="KW-1185">Reference proteome</keyword>
<feature type="transmembrane region" description="Helical" evidence="7">
    <location>
        <begin position="111"/>
        <end position="131"/>
    </location>
</feature>
<dbReference type="PANTHER" id="PTHR30213:SF1">
    <property type="entry name" value="INNER MEMBRANE PROTEIN YHJD"/>
    <property type="match status" value="1"/>
</dbReference>
<reference evidence="8 9" key="1">
    <citation type="submission" date="2019-01" db="EMBL/GenBank/DDBJ databases">
        <title>Ktedonosporobacter rubrisoli SCAWS-G2.</title>
        <authorList>
            <person name="Huang Y."/>
            <person name="Yan B."/>
        </authorList>
    </citation>
    <scope>NUCLEOTIDE SEQUENCE [LARGE SCALE GENOMIC DNA]</scope>
    <source>
        <strain evidence="8 9">SCAWS-G2</strain>
    </source>
</reference>
<dbReference type="KEGG" id="kbs:EPA93_44880"/>
<keyword evidence="3 7" id="KW-0812">Transmembrane</keyword>
<evidence type="ECO:0000256" key="7">
    <source>
        <dbReference type="SAM" id="Phobius"/>
    </source>
</evidence>
<evidence type="ECO:0000313" key="8">
    <source>
        <dbReference type="EMBL" id="QBD82727.1"/>
    </source>
</evidence>
<comment type="subcellular location">
    <subcellularLocation>
        <location evidence="1">Cell membrane</location>
        <topology evidence="1">Multi-pass membrane protein</topology>
    </subcellularLocation>
</comment>
<evidence type="ECO:0000256" key="4">
    <source>
        <dbReference type="ARBA" id="ARBA00022989"/>
    </source>
</evidence>
<organism evidence="8 9">
    <name type="scientific">Ktedonosporobacter rubrisoli</name>
    <dbReference type="NCBI Taxonomy" id="2509675"/>
    <lineage>
        <taxon>Bacteria</taxon>
        <taxon>Bacillati</taxon>
        <taxon>Chloroflexota</taxon>
        <taxon>Ktedonobacteria</taxon>
        <taxon>Ktedonobacterales</taxon>
        <taxon>Ktedonosporobacteraceae</taxon>
        <taxon>Ktedonosporobacter</taxon>
    </lineage>
</organism>
<dbReference type="AlphaFoldDB" id="A0A4P6K3A3"/>
<feature type="transmembrane region" description="Helical" evidence="7">
    <location>
        <begin position="262"/>
        <end position="283"/>
    </location>
</feature>
<feature type="transmembrane region" description="Helical" evidence="7">
    <location>
        <begin position="48"/>
        <end position="71"/>
    </location>
</feature>
<gene>
    <name evidence="8" type="ORF">EPA93_44880</name>
</gene>
<name>A0A4P6K3A3_KTERU</name>
<dbReference type="RefSeq" id="WP_129893796.1">
    <property type="nucleotide sequence ID" value="NZ_CP035758.1"/>
</dbReference>
<feature type="compositionally biased region" description="Polar residues" evidence="6">
    <location>
        <begin position="353"/>
        <end position="372"/>
    </location>
</feature>
<dbReference type="OrthoDB" id="154625at2"/>
<sequence length="397" mass="43356">MMESQVEKIAKEASSSPPIKTITKDIHPLQLFITKFNNDWSMNLAGLLAYNLLMAMLPISIAILGIFGLILGNNPDLLHNITSQSASILPNAASRQALDLATEQIRKNAGILLIIAILLALFGGSRLFITLEGCLNLIYRLRPRNILWQNVMAFGMLILFIILIPIMVFASAGPTFVFSVLEHTPLGTIPGLNLLFSLGGILGGLIAAFILFEAIFFVVPNQPMSLRNSWCGALVSAIALDIFLIVFPLYTAHFMGGYAGQIGFAVILVLFFYYFAVILMLGAEVNAFFFEKVHPLPNDLGTFVSIRTREGQSKRAALEKQGQNNHQASKDESASTAHGKQPDKEAKQDKVSKQTQVKQEQTLPYSGPSKSSTLLGVLAGSALIVVIELLRQRSGRK</sequence>
<evidence type="ECO:0000313" key="9">
    <source>
        <dbReference type="Proteomes" id="UP000290365"/>
    </source>
</evidence>
<feature type="transmembrane region" description="Helical" evidence="7">
    <location>
        <begin position="193"/>
        <end position="218"/>
    </location>
</feature>
<proteinExistence type="predicted"/>